<evidence type="ECO:0000259" key="2">
    <source>
        <dbReference type="Pfam" id="PF14746"/>
    </source>
</evidence>
<dbReference type="Pfam" id="PF14746">
    <property type="entry name" value="WASH-7_C"/>
    <property type="match status" value="1"/>
</dbReference>
<gene>
    <name evidence="3" type="ORF">EHAR0213_LOCUS17389</name>
</gene>
<dbReference type="Pfam" id="PF14744">
    <property type="entry name" value="WASH-7_mid"/>
    <property type="match status" value="1"/>
</dbReference>
<dbReference type="AlphaFoldDB" id="A0A7S3NG75"/>
<feature type="domain" description="WASH complex subunit 7 C-terminal" evidence="2">
    <location>
        <begin position="324"/>
        <end position="486"/>
    </location>
</feature>
<dbReference type="InterPro" id="IPR028282">
    <property type="entry name" value="WASH-7_central"/>
</dbReference>
<evidence type="ECO:0000313" key="3">
    <source>
        <dbReference type="EMBL" id="CAE0358466.1"/>
    </source>
</evidence>
<evidence type="ECO:0000259" key="1">
    <source>
        <dbReference type="Pfam" id="PF14744"/>
    </source>
</evidence>
<protein>
    <submittedName>
        <fullName evidence="3">Uncharacterized protein</fullName>
    </submittedName>
</protein>
<dbReference type="GO" id="GO:0007032">
    <property type="term" value="P:endosome organization"/>
    <property type="evidence" value="ECO:0007669"/>
    <property type="project" value="TreeGrafter"/>
</dbReference>
<dbReference type="InterPro" id="IPR027307">
    <property type="entry name" value="WASH7"/>
</dbReference>
<dbReference type="PANTHER" id="PTHR31409">
    <property type="entry name" value="WASH COMPLEX SUBUNIT 4"/>
    <property type="match status" value="1"/>
</dbReference>
<reference evidence="3" key="1">
    <citation type="submission" date="2021-01" db="EMBL/GenBank/DDBJ databases">
        <authorList>
            <person name="Corre E."/>
            <person name="Pelletier E."/>
            <person name="Niang G."/>
            <person name="Scheremetjew M."/>
            <person name="Finn R."/>
            <person name="Kale V."/>
            <person name="Holt S."/>
            <person name="Cochrane G."/>
            <person name="Meng A."/>
            <person name="Brown T."/>
            <person name="Cohen L."/>
        </authorList>
    </citation>
    <scope>NUCLEOTIDE SEQUENCE</scope>
    <source>
        <strain evidence="3">FSP1.4</strain>
    </source>
</reference>
<name>A0A7S3NG75_9SPIT</name>
<organism evidence="3">
    <name type="scientific">Euplotes harpa</name>
    <dbReference type="NCBI Taxonomy" id="151035"/>
    <lineage>
        <taxon>Eukaryota</taxon>
        <taxon>Sar</taxon>
        <taxon>Alveolata</taxon>
        <taxon>Ciliophora</taxon>
        <taxon>Intramacronucleata</taxon>
        <taxon>Spirotrichea</taxon>
        <taxon>Hypotrichia</taxon>
        <taxon>Euplotida</taxon>
        <taxon>Euplotidae</taxon>
        <taxon>Euplotes</taxon>
    </lineage>
</organism>
<dbReference type="GO" id="GO:0071203">
    <property type="term" value="C:WASH complex"/>
    <property type="evidence" value="ECO:0007669"/>
    <property type="project" value="InterPro"/>
</dbReference>
<sequence>MLRNIKHLESPNIAINNYRNYITNCFDQVIVQNLCSNIEKDLRIQIHAILVQKLKQQNPLDEAVYDYMNFLNIEDIILFENRINLKAKVSQYLSEKFYEMTALTPIDWKTYEHIRVLAKQTYGLEILETHLPSKTTDQNIDILQLIRNIHKYCSTYHYNLHTQVFVERTGETKQIKTVGINQMLQSLRTHGFGFLNSAVNSIYKYMIKLISMVSEFLYDEYISSPLVMEAREFKRDPNDRYSFMRAQNMGKLFKGLGSVEGKSYLDKFREVVTMIGNSLGYVRLIRTASIKDSSSMIKFIPKQITEPKFAEYCTEMGIEGDLKKAAELFDESIKILYRKESEAKDYLRELVKGLEGVFVGEENKHMRQFYMIIPPLTINFIENLQKAKEKVWKKRQIGTYISDDGFAVGLAYILRILEQEKKFGSLNWFESIEEYLRNEEDNILQTRQMVEDANVEREINLRKIRAYGEEYTLLYYSFSAAQIFFKEMDEE</sequence>
<dbReference type="EMBL" id="HBII01041483">
    <property type="protein sequence ID" value="CAE0358466.1"/>
    <property type="molecule type" value="Transcribed_RNA"/>
</dbReference>
<dbReference type="GO" id="GO:0016197">
    <property type="term" value="P:endosomal transport"/>
    <property type="evidence" value="ECO:0007669"/>
    <property type="project" value="TreeGrafter"/>
</dbReference>
<dbReference type="PANTHER" id="PTHR31409:SF0">
    <property type="entry name" value="WASH COMPLEX SUBUNIT 4"/>
    <property type="match status" value="1"/>
</dbReference>
<dbReference type="InterPro" id="IPR028283">
    <property type="entry name" value="WASH-7_C"/>
</dbReference>
<proteinExistence type="predicted"/>
<feature type="domain" description="WASH complex subunit 7 central" evidence="1">
    <location>
        <begin position="2"/>
        <end position="303"/>
    </location>
</feature>
<accession>A0A7S3NG75</accession>
<dbReference type="GO" id="GO:0005768">
    <property type="term" value="C:endosome"/>
    <property type="evidence" value="ECO:0007669"/>
    <property type="project" value="TreeGrafter"/>
</dbReference>